<keyword evidence="2" id="KW-0238">DNA-binding</keyword>
<organism evidence="5 6">
    <name type="scientific">Fimbriimonas ginsengisoli Gsoil 348</name>
    <dbReference type="NCBI Taxonomy" id="661478"/>
    <lineage>
        <taxon>Bacteria</taxon>
        <taxon>Bacillati</taxon>
        <taxon>Armatimonadota</taxon>
        <taxon>Fimbriimonadia</taxon>
        <taxon>Fimbriimonadales</taxon>
        <taxon>Fimbriimonadaceae</taxon>
        <taxon>Fimbriimonas</taxon>
    </lineage>
</organism>
<evidence type="ECO:0000256" key="2">
    <source>
        <dbReference type="ARBA" id="ARBA00023125"/>
    </source>
</evidence>
<evidence type="ECO:0000259" key="4">
    <source>
        <dbReference type="PROSITE" id="PS50949"/>
    </source>
</evidence>
<dbReference type="InterPro" id="IPR036388">
    <property type="entry name" value="WH-like_DNA-bd_sf"/>
</dbReference>
<dbReference type="AlphaFoldDB" id="A0A068NSE4"/>
<dbReference type="HOGENOM" id="CLU_876458_0_0_0"/>
<accession>A0A068NSE4</accession>
<feature type="domain" description="HTH gntR-type" evidence="4">
    <location>
        <begin position="5"/>
        <end position="73"/>
    </location>
</feature>
<dbReference type="InterPro" id="IPR000524">
    <property type="entry name" value="Tscrpt_reg_HTH_GntR"/>
</dbReference>
<keyword evidence="3" id="KW-0804">Transcription</keyword>
<dbReference type="GO" id="GO:0003677">
    <property type="term" value="F:DNA binding"/>
    <property type="evidence" value="ECO:0007669"/>
    <property type="project" value="UniProtKB-KW"/>
</dbReference>
<reference evidence="5 6" key="1">
    <citation type="journal article" date="2014" name="PLoS ONE">
        <title>The first complete genome sequence of the class fimbriimonadia in the phylum armatimonadetes.</title>
        <authorList>
            <person name="Hu Z.Y."/>
            <person name="Wang Y.Z."/>
            <person name="Im W.T."/>
            <person name="Wang S.Y."/>
            <person name="Zhao G.P."/>
            <person name="Zheng H.J."/>
            <person name="Quan Z.X."/>
        </authorList>
    </citation>
    <scope>NUCLEOTIDE SEQUENCE [LARGE SCALE GENOMIC DNA]</scope>
    <source>
        <strain evidence="5">Gsoil 348</strain>
    </source>
</reference>
<evidence type="ECO:0000313" key="6">
    <source>
        <dbReference type="Proteomes" id="UP000027982"/>
    </source>
</evidence>
<dbReference type="Proteomes" id="UP000027982">
    <property type="component" value="Chromosome"/>
</dbReference>
<name>A0A068NSE4_FIMGI</name>
<dbReference type="KEGG" id="fgi:OP10G_2904"/>
<dbReference type="SUPFAM" id="SSF46785">
    <property type="entry name" value="Winged helix' DNA-binding domain"/>
    <property type="match status" value="1"/>
</dbReference>
<dbReference type="SMART" id="SM00345">
    <property type="entry name" value="HTH_GNTR"/>
    <property type="match status" value="1"/>
</dbReference>
<sequence>MLVNRNTVDGVLLHVLYEIATGHWREGQVLPSVRRAEAEWGASRLTVLKAYQKLAEMGMAESKPRSGYVVVGGQALERVCRNRYLMEGLYEEVSKRIQVHEDLSVLGALRYLTRLAEQQYARSPEAVFVESSVIQAGKHASEIRERLQVPVGHYSFEQLGSDFRSLPRSVKTVLTTASSLPRLEPLAKRGIRIEAVPLEISPKTFQSSGVDVREAWLLDTSEEEIVGLMNDIEASGRSISLRPKIVSDVEEEIHRLLDARHISPRSLILLRPELWGSIHSALREHSRVAPIDFEIDEQAWSQVSDAIGMPFPSPIGL</sequence>
<evidence type="ECO:0000256" key="1">
    <source>
        <dbReference type="ARBA" id="ARBA00023015"/>
    </source>
</evidence>
<evidence type="ECO:0000313" key="5">
    <source>
        <dbReference type="EMBL" id="AIE86272.1"/>
    </source>
</evidence>
<dbReference type="EMBL" id="CP007139">
    <property type="protein sequence ID" value="AIE86272.1"/>
    <property type="molecule type" value="Genomic_DNA"/>
</dbReference>
<dbReference type="STRING" id="661478.OP10G_2904"/>
<dbReference type="GO" id="GO:0003700">
    <property type="term" value="F:DNA-binding transcription factor activity"/>
    <property type="evidence" value="ECO:0007669"/>
    <property type="project" value="InterPro"/>
</dbReference>
<keyword evidence="1" id="KW-0805">Transcription regulation</keyword>
<protein>
    <submittedName>
        <fullName evidence="5">GntR family transcriptional regulator</fullName>
    </submittedName>
</protein>
<dbReference type="PROSITE" id="PS50949">
    <property type="entry name" value="HTH_GNTR"/>
    <property type="match status" value="1"/>
</dbReference>
<evidence type="ECO:0000256" key="3">
    <source>
        <dbReference type="ARBA" id="ARBA00023163"/>
    </source>
</evidence>
<gene>
    <name evidence="5" type="ORF">OP10G_2904</name>
</gene>
<dbReference type="InterPro" id="IPR036390">
    <property type="entry name" value="WH_DNA-bd_sf"/>
</dbReference>
<keyword evidence="6" id="KW-1185">Reference proteome</keyword>
<proteinExistence type="predicted"/>
<dbReference type="Pfam" id="PF00392">
    <property type="entry name" value="GntR"/>
    <property type="match status" value="1"/>
</dbReference>
<dbReference type="Gene3D" id="1.10.10.10">
    <property type="entry name" value="Winged helix-like DNA-binding domain superfamily/Winged helix DNA-binding domain"/>
    <property type="match status" value="1"/>
</dbReference>